<protein>
    <submittedName>
        <fullName evidence="1">Phage major tail tube protein</fullName>
    </submittedName>
</protein>
<proteinExistence type="predicted"/>
<dbReference type="NCBIfam" id="TIGR01611">
    <property type="entry name" value="tail_tube"/>
    <property type="match status" value="1"/>
</dbReference>
<dbReference type="RefSeq" id="WP_142835072.1">
    <property type="nucleotide sequence ID" value="NZ_VFSV01000020.1"/>
</dbReference>
<keyword evidence="2" id="KW-1185">Reference proteome</keyword>
<reference evidence="1 2" key="1">
    <citation type="submission" date="2019-06" db="EMBL/GenBank/DDBJ databases">
        <title>Paenimaribius caenipelagi gen. nov., sp. nov., isolated from a tidal flat.</title>
        <authorList>
            <person name="Yoon J.-H."/>
        </authorList>
    </citation>
    <scope>NUCLEOTIDE SEQUENCE [LARGE SCALE GENOMIC DNA]</scope>
    <source>
        <strain evidence="1 2">JBTF-M29</strain>
    </source>
</reference>
<dbReference type="InterPro" id="IPR006498">
    <property type="entry name" value="Tail_tube"/>
</dbReference>
<evidence type="ECO:0000313" key="1">
    <source>
        <dbReference type="EMBL" id="TRD18406.1"/>
    </source>
</evidence>
<dbReference type="EMBL" id="VFSV01000020">
    <property type="protein sequence ID" value="TRD18406.1"/>
    <property type="molecule type" value="Genomic_DNA"/>
</dbReference>
<gene>
    <name evidence="1" type="ORF">FEV53_12140</name>
</gene>
<accession>A0A547PWB1</accession>
<name>A0A547PWB1_9RHOB</name>
<dbReference type="Pfam" id="PF04985">
    <property type="entry name" value="Phage_tube"/>
    <property type="match status" value="1"/>
</dbReference>
<dbReference type="OrthoDB" id="3078668at2"/>
<dbReference type="AlphaFoldDB" id="A0A547PWB1"/>
<evidence type="ECO:0000313" key="2">
    <source>
        <dbReference type="Proteomes" id="UP000318590"/>
    </source>
</evidence>
<sequence length="165" mass="18204">MQYPRTIRNFNAFIDGVSYAGRVLEGKLPELKLQTASHRGGGMDGPLAIDMGMEALQSEITLAEWPPELIKMFGTRQRMTFRPGAMGEHDLSADSFVASLGGRWSVVNFADLKPGSDVPLKLSLEVDYVRMQKDGDELFEIDIEAGKRVIGGVDQLAEMRRAMGL</sequence>
<dbReference type="Proteomes" id="UP000318590">
    <property type="component" value="Unassembled WGS sequence"/>
</dbReference>
<comment type="caution">
    <text evidence="1">The sequence shown here is derived from an EMBL/GenBank/DDBJ whole genome shotgun (WGS) entry which is preliminary data.</text>
</comment>
<organism evidence="1 2">
    <name type="scientific">Palleronia caenipelagi</name>
    <dbReference type="NCBI Taxonomy" id="2489174"/>
    <lineage>
        <taxon>Bacteria</taxon>
        <taxon>Pseudomonadati</taxon>
        <taxon>Pseudomonadota</taxon>
        <taxon>Alphaproteobacteria</taxon>
        <taxon>Rhodobacterales</taxon>
        <taxon>Roseobacteraceae</taxon>
        <taxon>Palleronia</taxon>
    </lineage>
</organism>